<keyword evidence="2" id="KW-0732">Signal</keyword>
<gene>
    <name evidence="3" type="ORF">SLEP1_g52714</name>
</gene>
<evidence type="ECO:0000313" key="4">
    <source>
        <dbReference type="Proteomes" id="UP001054252"/>
    </source>
</evidence>
<feature type="chain" id="PRO_5043528915" evidence="2">
    <location>
        <begin position="29"/>
        <end position="81"/>
    </location>
</feature>
<accession>A0AAV5M744</accession>
<evidence type="ECO:0000256" key="2">
    <source>
        <dbReference type="SAM" id="SignalP"/>
    </source>
</evidence>
<sequence>MKVGRRTIRMTGKVVLLILLIIANQVLNVGCSRRLQGQIRLSNGTEVSEARDPGSPSGPSNCTYVPGGGGNNGGHHCKIHG</sequence>
<feature type="region of interest" description="Disordered" evidence="1">
    <location>
        <begin position="42"/>
        <end position="81"/>
    </location>
</feature>
<dbReference type="AlphaFoldDB" id="A0AAV5M744"/>
<dbReference type="EMBL" id="BPVZ01000197">
    <property type="protein sequence ID" value="GKV45653.1"/>
    <property type="molecule type" value="Genomic_DNA"/>
</dbReference>
<evidence type="ECO:0000256" key="1">
    <source>
        <dbReference type="SAM" id="MobiDB-lite"/>
    </source>
</evidence>
<organism evidence="3 4">
    <name type="scientific">Rubroshorea leprosula</name>
    <dbReference type="NCBI Taxonomy" id="152421"/>
    <lineage>
        <taxon>Eukaryota</taxon>
        <taxon>Viridiplantae</taxon>
        <taxon>Streptophyta</taxon>
        <taxon>Embryophyta</taxon>
        <taxon>Tracheophyta</taxon>
        <taxon>Spermatophyta</taxon>
        <taxon>Magnoliopsida</taxon>
        <taxon>eudicotyledons</taxon>
        <taxon>Gunneridae</taxon>
        <taxon>Pentapetalae</taxon>
        <taxon>rosids</taxon>
        <taxon>malvids</taxon>
        <taxon>Malvales</taxon>
        <taxon>Dipterocarpaceae</taxon>
        <taxon>Rubroshorea</taxon>
    </lineage>
</organism>
<protein>
    <submittedName>
        <fullName evidence="3">Uncharacterized protein</fullName>
    </submittedName>
</protein>
<feature type="signal peptide" evidence="2">
    <location>
        <begin position="1"/>
        <end position="28"/>
    </location>
</feature>
<keyword evidence="4" id="KW-1185">Reference proteome</keyword>
<reference evidence="3 4" key="1">
    <citation type="journal article" date="2021" name="Commun. Biol.">
        <title>The genome of Shorea leprosula (Dipterocarpaceae) highlights the ecological relevance of drought in aseasonal tropical rainforests.</title>
        <authorList>
            <person name="Ng K.K.S."/>
            <person name="Kobayashi M.J."/>
            <person name="Fawcett J.A."/>
            <person name="Hatakeyama M."/>
            <person name="Paape T."/>
            <person name="Ng C.H."/>
            <person name="Ang C.C."/>
            <person name="Tnah L.H."/>
            <person name="Lee C.T."/>
            <person name="Nishiyama T."/>
            <person name="Sese J."/>
            <person name="O'Brien M.J."/>
            <person name="Copetti D."/>
            <person name="Mohd Noor M.I."/>
            <person name="Ong R.C."/>
            <person name="Putra M."/>
            <person name="Sireger I.Z."/>
            <person name="Indrioko S."/>
            <person name="Kosugi Y."/>
            <person name="Izuno A."/>
            <person name="Isagi Y."/>
            <person name="Lee S.L."/>
            <person name="Shimizu K.K."/>
        </authorList>
    </citation>
    <scope>NUCLEOTIDE SEQUENCE [LARGE SCALE GENOMIC DNA]</scope>
    <source>
        <strain evidence="3">214</strain>
    </source>
</reference>
<dbReference type="Proteomes" id="UP001054252">
    <property type="component" value="Unassembled WGS sequence"/>
</dbReference>
<comment type="caution">
    <text evidence="3">The sequence shown here is derived from an EMBL/GenBank/DDBJ whole genome shotgun (WGS) entry which is preliminary data.</text>
</comment>
<evidence type="ECO:0000313" key="3">
    <source>
        <dbReference type="EMBL" id="GKV45653.1"/>
    </source>
</evidence>
<proteinExistence type="predicted"/>
<name>A0AAV5M744_9ROSI</name>